<dbReference type="GO" id="GO:0004048">
    <property type="term" value="F:anthranilate phosphoribosyltransferase activity"/>
    <property type="evidence" value="ECO:0007669"/>
    <property type="project" value="UniProtKB-UniRule"/>
</dbReference>
<sequence length="615" mass="66715">MIKEIIFKVVSGNHLSEEEMINVMNEIMEGAASDAQIGAFLTALRMKGETIDELTGAARVMRAKAAKIKVDKEETIVDTCGTGGDGTNTFNISTVCAFVVAGGGLKVAKHGNRSVSSQCGSADVLSALGVKIDCTPKQVEECIRKIGIGFLYAPVFHDAMKYATPPRREIGIRTIFNLLGPLSNPAAANVQLLGVYDAALTLVMSEVLKKLGVVAALVVHGEGGFDEITITGSTRVSELKQSKIITYEICPEDFGLRRGALEDIIGGDASQNAKIIQSVLNGEKGPRRDIVLLNAGALFMAAEAAGDFKEGIAQAVRSIDSGAALKKLEQLIELTNYISKAQRHKGTEAQRHRGAENSILSRIVKYKKEEVRQLKRQLKIESLRAQLSDCPPPRRFKELITQGKRVNIIAEVKHASPITGVLAGDFNPVDIADDFLKGGAAALSILTEQEFFKGNLDFISLVKKKNSLPVLRKDFIIDSYQIYESRVCGADAILLIVSLLSENAVRDFLSLSSELDMDTLVEIHDEEELAVALNAGCDIIGINNRNLKTFKIDLTTTIKLVSCIPSEKVIVSESGIKNREDIIQMEEAGVKAVLIGEALMRARNRVAMLRELRGV</sequence>
<comment type="similarity">
    <text evidence="17">Belongs to the anthranilate phosphoribosyltransferase family.</text>
</comment>
<evidence type="ECO:0000256" key="10">
    <source>
        <dbReference type="ARBA" id="ARBA00022822"/>
    </source>
</evidence>
<feature type="binding site" evidence="17">
    <location>
        <begin position="84"/>
        <end position="85"/>
    </location>
    <ligand>
        <name>5-phospho-alpha-D-ribose 1-diphosphate</name>
        <dbReference type="ChEBI" id="CHEBI:58017"/>
    </ligand>
</feature>
<dbReference type="NCBIfam" id="TIGR01245">
    <property type="entry name" value="trpD"/>
    <property type="match status" value="1"/>
</dbReference>
<keyword evidence="5 16" id="KW-0028">Amino-acid biosynthesis</keyword>
<dbReference type="InterPro" id="IPR035902">
    <property type="entry name" value="Nuc_phospho_transferase"/>
</dbReference>
<dbReference type="GO" id="GO:0004425">
    <property type="term" value="F:indole-3-glycerol-phosphate synthase activity"/>
    <property type="evidence" value="ECO:0007669"/>
    <property type="project" value="UniProtKB-UniRule"/>
</dbReference>
<feature type="domain" description="Glycosyl transferase family 3" evidence="19">
    <location>
        <begin position="74"/>
        <end position="325"/>
    </location>
</feature>
<evidence type="ECO:0000256" key="13">
    <source>
        <dbReference type="ARBA" id="ARBA00023239"/>
    </source>
</evidence>
<feature type="binding site" evidence="17">
    <location>
        <position position="121"/>
    </location>
    <ligand>
        <name>5-phospho-alpha-D-ribose 1-diphosphate</name>
        <dbReference type="ChEBI" id="CHEBI:58017"/>
    </ligand>
</feature>
<keyword evidence="6 17" id="KW-0328">Glycosyltransferase</keyword>
<dbReference type="FunFam" id="3.40.1030.10:FF:000002">
    <property type="entry name" value="Anthranilate phosphoribosyltransferase"/>
    <property type="match status" value="1"/>
</dbReference>
<evidence type="ECO:0000256" key="11">
    <source>
        <dbReference type="ARBA" id="ARBA00022842"/>
    </source>
</evidence>
<dbReference type="InterPro" id="IPR013798">
    <property type="entry name" value="Indole-3-glycerol_P_synth_dom"/>
</dbReference>
<evidence type="ECO:0000313" key="21">
    <source>
        <dbReference type="EMBL" id="RIH99469.1"/>
    </source>
</evidence>
<evidence type="ECO:0000256" key="6">
    <source>
        <dbReference type="ARBA" id="ARBA00022676"/>
    </source>
</evidence>
<dbReference type="Proteomes" id="UP000266287">
    <property type="component" value="Unassembled WGS sequence"/>
</dbReference>
<dbReference type="InterPro" id="IPR005940">
    <property type="entry name" value="Anthranilate_Pribosyl_Tfrase"/>
</dbReference>
<keyword evidence="8 17" id="KW-0479">Metal-binding</keyword>
<dbReference type="Pfam" id="PF00591">
    <property type="entry name" value="Glycos_transf_3"/>
    <property type="match status" value="1"/>
</dbReference>
<comment type="caution">
    <text evidence="17">Lacks conserved residue(s) required for the propagation of feature annotation.</text>
</comment>
<feature type="binding site" evidence="17">
    <location>
        <position position="81"/>
    </location>
    <ligand>
        <name>anthranilate</name>
        <dbReference type="ChEBI" id="CHEBI:16567"/>
        <label>1</label>
    </ligand>
</feature>
<dbReference type="InterPro" id="IPR017459">
    <property type="entry name" value="Glycosyl_Trfase_fam3_N_dom"/>
</dbReference>
<feature type="domain" description="Indole-3-glycerol phosphate synthase" evidence="18">
    <location>
        <begin position="360"/>
        <end position="612"/>
    </location>
</feature>
<dbReference type="HAMAP" id="MF_00134_B">
    <property type="entry name" value="IGPS_B"/>
    <property type="match status" value="1"/>
</dbReference>
<keyword evidence="13 16" id="KW-0456">Lyase</keyword>
<evidence type="ECO:0000256" key="1">
    <source>
        <dbReference type="ARBA" id="ARBA00001633"/>
    </source>
</evidence>
<evidence type="ECO:0000256" key="16">
    <source>
        <dbReference type="HAMAP-Rule" id="MF_00134"/>
    </source>
</evidence>
<dbReference type="GO" id="GO:0000287">
    <property type="term" value="F:magnesium ion binding"/>
    <property type="evidence" value="ECO:0007669"/>
    <property type="project" value="UniProtKB-UniRule"/>
</dbReference>
<accession>A0A399FVL3</accession>
<evidence type="ECO:0000256" key="4">
    <source>
        <dbReference type="ARBA" id="ARBA00011738"/>
    </source>
</evidence>
<feature type="binding site" evidence="17">
    <location>
        <position position="112"/>
    </location>
    <ligand>
        <name>anthranilate</name>
        <dbReference type="ChEBI" id="CHEBI:16567"/>
        <label>1</label>
    </ligand>
</feature>
<feature type="domain" description="Glycosyl transferase family 3 N-terminal" evidence="20">
    <location>
        <begin position="3"/>
        <end position="65"/>
    </location>
</feature>
<keyword evidence="10 16" id="KW-0822">Tryptophan biosynthesis</keyword>
<evidence type="ECO:0000313" key="22">
    <source>
        <dbReference type="Proteomes" id="UP000266287"/>
    </source>
</evidence>
<comment type="similarity">
    <text evidence="16">Belongs to the TrpC family.</text>
</comment>
<dbReference type="EC" id="4.1.1.48" evidence="16"/>
<dbReference type="Gene3D" id="3.40.1030.10">
    <property type="entry name" value="Nucleoside phosphorylase/phosphoribosyltransferase catalytic domain"/>
    <property type="match status" value="1"/>
</dbReference>
<evidence type="ECO:0000256" key="2">
    <source>
        <dbReference type="ARBA" id="ARBA00004696"/>
    </source>
</evidence>
<dbReference type="PANTHER" id="PTHR43285">
    <property type="entry name" value="ANTHRANILATE PHOSPHORIBOSYLTRANSFERASE"/>
    <property type="match status" value="1"/>
</dbReference>
<evidence type="ECO:0000259" key="20">
    <source>
        <dbReference type="Pfam" id="PF02885"/>
    </source>
</evidence>
<dbReference type="AlphaFoldDB" id="A0A399FVL3"/>
<feature type="binding site" evidence="17">
    <location>
        <position position="227"/>
    </location>
    <ligand>
        <name>Mg(2+)</name>
        <dbReference type="ChEBI" id="CHEBI:18420"/>
        <label>2</label>
    </ligand>
</feature>
<comment type="pathway">
    <text evidence="3 17">Amino-acid biosynthesis; L-tryptophan biosynthesis; L-tryptophan from chorismate: step 2/5.</text>
</comment>
<dbReference type="SUPFAM" id="SSF52418">
    <property type="entry name" value="Nucleoside phosphorylase/phosphoribosyltransferase catalytic domain"/>
    <property type="match status" value="1"/>
</dbReference>
<evidence type="ECO:0000256" key="9">
    <source>
        <dbReference type="ARBA" id="ARBA00022793"/>
    </source>
</evidence>
<dbReference type="InterPro" id="IPR011060">
    <property type="entry name" value="RibuloseP-bd_barrel"/>
</dbReference>
<evidence type="ECO:0000256" key="17">
    <source>
        <dbReference type="HAMAP-Rule" id="MF_00211"/>
    </source>
</evidence>
<dbReference type="Pfam" id="PF00218">
    <property type="entry name" value="IGPS"/>
    <property type="match status" value="1"/>
</dbReference>
<keyword evidence="12 16" id="KW-0057">Aromatic amino acid biosynthesis</keyword>
<name>A0A399FVL3_UNCN2</name>
<feature type="binding site" evidence="17">
    <location>
        <position position="81"/>
    </location>
    <ligand>
        <name>5-phospho-alpha-D-ribose 1-diphosphate</name>
        <dbReference type="ChEBI" id="CHEBI:58017"/>
    </ligand>
</feature>
<feature type="binding site" evidence="17">
    <location>
        <position position="227"/>
    </location>
    <ligand>
        <name>Mg(2+)</name>
        <dbReference type="ChEBI" id="CHEBI:18420"/>
        <label>1</label>
    </ligand>
</feature>
<dbReference type="Gene3D" id="3.20.20.70">
    <property type="entry name" value="Aldolase class I"/>
    <property type="match status" value="1"/>
</dbReference>
<keyword evidence="7 17" id="KW-0808">Transferase</keyword>
<keyword evidence="9 16" id="KW-0210">Decarboxylase</keyword>
<evidence type="ECO:0000259" key="18">
    <source>
        <dbReference type="Pfam" id="PF00218"/>
    </source>
</evidence>
<comment type="function">
    <text evidence="17">Catalyzes the transfer of the phosphoribosyl group of 5-phosphorylribose-1-pyrophosphate (PRPP) to anthranilate to yield N-(5'-phosphoribosyl)-anthranilate (PRA).</text>
</comment>
<dbReference type="InterPro" id="IPR013785">
    <property type="entry name" value="Aldolase_TIM"/>
</dbReference>
<evidence type="ECO:0000256" key="15">
    <source>
        <dbReference type="ARBA" id="ARBA00061188"/>
    </source>
</evidence>
<dbReference type="SUPFAM" id="SSF51366">
    <property type="entry name" value="Ribulose-phoshate binding barrel"/>
    <property type="match status" value="1"/>
</dbReference>
<feature type="binding site" evidence="17">
    <location>
        <begin position="109"/>
        <end position="117"/>
    </location>
    <ligand>
        <name>5-phospho-alpha-D-ribose 1-diphosphate</name>
        <dbReference type="ChEBI" id="CHEBI:58017"/>
    </ligand>
</feature>
<dbReference type="GO" id="GO:0005829">
    <property type="term" value="C:cytosol"/>
    <property type="evidence" value="ECO:0007669"/>
    <property type="project" value="TreeGrafter"/>
</dbReference>
<evidence type="ECO:0000256" key="7">
    <source>
        <dbReference type="ARBA" id="ARBA00022679"/>
    </source>
</evidence>
<proteinExistence type="inferred from homology"/>
<keyword evidence="11 17" id="KW-0460">Magnesium</keyword>
<reference evidence="21 22" key="1">
    <citation type="submission" date="2018-08" db="EMBL/GenBank/DDBJ databases">
        <title>Draft genome of candidate division NPL-UPA2 bacterium Unc8 that adapted to ultra-basic serpentinizing groundwater.</title>
        <authorList>
            <person name="Ishii S."/>
            <person name="Suzuki S."/>
            <person name="Nealson K.H."/>
        </authorList>
    </citation>
    <scope>NUCLEOTIDE SEQUENCE [LARGE SCALE GENOMIC DNA]</scope>
    <source>
        <strain evidence="21">Unc8</strain>
    </source>
</reference>
<dbReference type="InterPro" id="IPR000312">
    <property type="entry name" value="Glycosyl_Trfase_fam3"/>
</dbReference>
<comment type="subunit">
    <text evidence="4 17">Homodimer.</text>
</comment>
<comment type="cofactor">
    <cofactor evidence="17">
        <name>Mg(2+)</name>
        <dbReference type="ChEBI" id="CHEBI:18420"/>
    </cofactor>
    <text evidence="17">Binds 2 magnesium ions per monomer.</text>
</comment>
<feature type="binding site" evidence="17">
    <location>
        <position position="226"/>
    </location>
    <ligand>
        <name>Mg(2+)</name>
        <dbReference type="ChEBI" id="CHEBI:18420"/>
        <label>2</label>
    </ligand>
</feature>
<dbReference type="PANTHER" id="PTHR43285:SF2">
    <property type="entry name" value="ANTHRANILATE PHOSPHORIBOSYLTRANSFERASE"/>
    <property type="match status" value="1"/>
</dbReference>
<feature type="binding site" evidence="17">
    <location>
        <position position="93"/>
    </location>
    <ligand>
        <name>Mg(2+)</name>
        <dbReference type="ChEBI" id="CHEBI:18420"/>
        <label>1</label>
    </ligand>
</feature>
<dbReference type="EC" id="2.4.2.18" evidence="17"/>
<dbReference type="SUPFAM" id="SSF47648">
    <property type="entry name" value="Nucleoside phosphorylase/phosphoribosyltransferase N-terminal domain"/>
    <property type="match status" value="1"/>
</dbReference>
<dbReference type="InterPro" id="IPR036320">
    <property type="entry name" value="Glycosyl_Trfase_fam3_N_dom_sf"/>
</dbReference>
<dbReference type="UniPathway" id="UPA00035">
    <property type="reaction ID" value="UER00041"/>
</dbReference>
<evidence type="ECO:0000256" key="14">
    <source>
        <dbReference type="ARBA" id="ARBA00052328"/>
    </source>
</evidence>
<feature type="binding site" evidence="17">
    <location>
        <position position="89"/>
    </location>
    <ligand>
        <name>5-phospho-alpha-D-ribose 1-diphosphate</name>
        <dbReference type="ChEBI" id="CHEBI:58017"/>
    </ligand>
</feature>
<evidence type="ECO:0000256" key="12">
    <source>
        <dbReference type="ARBA" id="ARBA00023141"/>
    </source>
</evidence>
<protein>
    <recommendedName>
        <fullName evidence="16 17">Multifunctional fusion protein</fullName>
    </recommendedName>
    <domain>
        <recommendedName>
            <fullName evidence="16">Indole-3-glycerol phosphate synthase</fullName>
            <shortName evidence="16">IGPS</shortName>
            <ecNumber evidence="16">4.1.1.48</ecNumber>
        </recommendedName>
    </domain>
    <domain>
        <recommendedName>
            <fullName evidence="17">Anthranilate phosphoribosyltransferase</fullName>
            <ecNumber evidence="17">2.4.2.18</ecNumber>
        </recommendedName>
    </domain>
</protein>
<evidence type="ECO:0000256" key="3">
    <source>
        <dbReference type="ARBA" id="ARBA00004907"/>
    </source>
</evidence>
<dbReference type="FunFam" id="1.20.970.10:FF:000006">
    <property type="entry name" value="Anthranilate phosphoribosyltransferase"/>
    <property type="match status" value="1"/>
</dbReference>
<dbReference type="Pfam" id="PF02885">
    <property type="entry name" value="Glycos_trans_3N"/>
    <property type="match status" value="1"/>
</dbReference>
<dbReference type="CDD" id="cd00331">
    <property type="entry name" value="IGPS"/>
    <property type="match status" value="1"/>
</dbReference>
<dbReference type="FunFam" id="3.20.20.70:FF:000024">
    <property type="entry name" value="Indole-3-glycerol phosphate synthase"/>
    <property type="match status" value="1"/>
</dbReference>
<dbReference type="NCBIfam" id="NF001377">
    <property type="entry name" value="PRK00278.2-4"/>
    <property type="match status" value="1"/>
</dbReference>
<comment type="catalytic activity">
    <reaction evidence="1 16">
        <text>1-(2-carboxyphenylamino)-1-deoxy-D-ribulose 5-phosphate + H(+) = (1S,2R)-1-C-(indol-3-yl)glycerol 3-phosphate + CO2 + H2O</text>
        <dbReference type="Rhea" id="RHEA:23476"/>
        <dbReference type="ChEBI" id="CHEBI:15377"/>
        <dbReference type="ChEBI" id="CHEBI:15378"/>
        <dbReference type="ChEBI" id="CHEBI:16526"/>
        <dbReference type="ChEBI" id="CHEBI:58613"/>
        <dbReference type="ChEBI" id="CHEBI:58866"/>
        <dbReference type="EC" id="4.1.1.48"/>
    </reaction>
</comment>
<gene>
    <name evidence="17 21" type="primary">trpD</name>
    <name evidence="16" type="synonym">trpC</name>
    <name evidence="21" type="ORF">B9J77_05220</name>
</gene>
<dbReference type="GO" id="GO:0000162">
    <property type="term" value="P:L-tryptophan biosynthetic process"/>
    <property type="evidence" value="ECO:0007669"/>
    <property type="project" value="UniProtKB-UniRule"/>
</dbReference>
<evidence type="ECO:0000256" key="5">
    <source>
        <dbReference type="ARBA" id="ARBA00022605"/>
    </source>
</evidence>
<dbReference type="HAMAP" id="MF_00134_A">
    <property type="entry name" value="IGPS_A"/>
    <property type="match status" value="1"/>
</dbReference>
<comment type="pathway">
    <text evidence="2 16">Amino-acid biosynthesis; L-tryptophan biosynthesis; L-tryptophan from chorismate: step 4/5.</text>
</comment>
<organism evidence="21 22">
    <name type="scientific">candidate division NPL-UPA2 bacterium Unc8</name>
    <dbReference type="NCBI Taxonomy" id="1980939"/>
    <lineage>
        <taxon>Bacteria</taxon>
    </lineage>
</organism>
<feature type="binding site" evidence="17">
    <location>
        <begin position="91"/>
        <end position="94"/>
    </location>
    <ligand>
        <name>5-phospho-alpha-D-ribose 1-diphosphate</name>
        <dbReference type="ChEBI" id="CHEBI:58017"/>
    </ligand>
</feature>
<feature type="binding site" evidence="17">
    <location>
        <position position="167"/>
    </location>
    <ligand>
        <name>anthranilate</name>
        <dbReference type="ChEBI" id="CHEBI:16567"/>
        <label>2</label>
    </ligand>
</feature>
<evidence type="ECO:0000259" key="19">
    <source>
        <dbReference type="Pfam" id="PF00591"/>
    </source>
</evidence>
<comment type="caution">
    <text evidence="21">The sequence shown here is derived from an EMBL/GenBank/DDBJ whole genome shotgun (WGS) entry which is preliminary data.</text>
</comment>
<comment type="catalytic activity">
    <reaction evidence="14 17">
        <text>N-(5-phospho-beta-D-ribosyl)anthranilate + diphosphate = 5-phospho-alpha-D-ribose 1-diphosphate + anthranilate</text>
        <dbReference type="Rhea" id="RHEA:11768"/>
        <dbReference type="ChEBI" id="CHEBI:16567"/>
        <dbReference type="ChEBI" id="CHEBI:18277"/>
        <dbReference type="ChEBI" id="CHEBI:33019"/>
        <dbReference type="ChEBI" id="CHEBI:58017"/>
        <dbReference type="EC" id="2.4.2.18"/>
    </reaction>
</comment>
<dbReference type="HAMAP" id="MF_00211">
    <property type="entry name" value="TrpD"/>
    <property type="match status" value="1"/>
</dbReference>
<comment type="similarity">
    <text evidence="15">In the C-terminal section; belongs to the anthranilate phosphoribosyltransferase family.</text>
</comment>
<evidence type="ECO:0000256" key="8">
    <source>
        <dbReference type="ARBA" id="ARBA00022723"/>
    </source>
</evidence>
<dbReference type="EMBL" id="NDHY01000021">
    <property type="protein sequence ID" value="RIH99469.1"/>
    <property type="molecule type" value="Genomic_DNA"/>
</dbReference>
<dbReference type="Gene3D" id="1.20.970.10">
    <property type="entry name" value="Transferase, Pyrimidine Nucleoside Phosphorylase, Chain C"/>
    <property type="match status" value="1"/>
</dbReference>